<feature type="compositionally biased region" description="Polar residues" evidence="1">
    <location>
        <begin position="115"/>
        <end position="125"/>
    </location>
</feature>
<evidence type="ECO:0000313" key="2">
    <source>
        <dbReference type="EMBL" id="KAE9543967.1"/>
    </source>
</evidence>
<name>A0A6G0U4T6_APHGL</name>
<feature type="region of interest" description="Disordered" evidence="1">
    <location>
        <begin position="237"/>
        <end position="264"/>
    </location>
</feature>
<dbReference type="OrthoDB" id="10467292at2759"/>
<dbReference type="AlphaFoldDB" id="A0A6G0U4T6"/>
<comment type="caution">
    <text evidence="2">The sequence shown here is derived from an EMBL/GenBank/DDBJ whole genome shotgun (WGS) entry which is preliminary data.</text>
</comment>
<evidence type="ECO:0000313" key="3">
    <source>
        <dbReference type="Proteomes" id="UP000475862"/>
    </source>
</evidence>
<keyword evidence="3" id="KW-1185">Reference proteome</keyword>
<feature type="region of interest" description="Disordered" evidence="1">
    <location>
        <begin position="103"/>
        <end position="125"/>
    </location>
</feature>
<organism evidence="2 3">
    <name type="scientific">Aphis glycines</name>
    <name type="common">Soybean aphid</name>
    <dbReference type="NCBI Taxonomy" id="307491"/>
    <lineage>
        <taxon>Eukaryota</taxon>
        <taxon>Metazoa</taxon>
        <taxon>Ecdysozoa</taxon>
        <taxon>Arthropoda</taxon>
        <taxon>Hexapoda</taxon>
        <taxon>Insecta</taxon>
        <taxon>Pterygota</taxon>
        <taxon>Neoptera</taxon>
        <taxon>Paraneoptera</taxon>
        <taxon>Hemiptera</taxon>
        <taxon>Sternorrhyncha</taxon>
        <taxon>Aphidomorpha</taxon>
        <taxon>Aphidoidea</taxon>
        <taxon>Aphididae</taxon>
        <taxon>Aphidini</taxon>
        <taxon>Aphis</taxon>
        <taxon>Aphis</taxon>
    </lineage>
</organism>
<feature type="compositionally biased region" description="Basic and acidic residues" evidence="1">
    <location>
        <begin position="103"/>
        <end position="114"/>
    </location>
</feature>
<feature type="region of interest" description="Disordered" evidence="1">
    <location>
        <begin position="148"/>
        <end position="169"/>
    </location>
</feature>
<gene>
    <name evidence="2" type="ORF">AGLY_001656</name>
</gene>
<proteinExistence type="predicted"/>
<sequence length="476" mass="53437">MRPYTSCKTMAHNIIYGNMSTHATEYGKITEQIAIETLKEIIKKPITKCGLSFALSTHSVNRLKWLGPKLFRFGMFSTVQTDSDVSKFFGKYGKRTTIRADIDTYEDSQSRDQTESQSSATELGTSVYQKSEADQFFEELEKFIITHEYGDSDTDNNRNTGNHERRTTSSNYVGITDDEFIEMCQDEHRQKSPGFGDFFRINDNHLQSTDRNRRSNILSVDNYNFNDDDVMPETNTRHIAPEEVDDLFTEDSDNDERDGDNNFSTETFATSPMLLCHLDAMELFDSLTTFADTLSSTESNLSSSSANTTTMSKLHTPVCKQTKLVGVHGSNAVAISESIDESTFEDAFMRATSEVATGWPLCDIFVQTGASQKKAYVPGADEGLYHQIRNFSTEQNTICSKEGLVETCVNEGTWDVFGEKSTLRRGDAGSKGHIGRRLLTAQSKNEIDVDGSLPVNIEDLLKYYPICLPDAFINIK</sequence>
<reference evidence="2 3" key="1">
    <citation type="submission" date="2019-08" db="EMBL/GenBank/DDBJ databases">
        <title>The genome of the soybean aphid Biotype 1, its phylome, world population structure and adaptation to the North American continent.</title>
        <authorList>
            <person name="Giordano R."/>
            <person name="Donthu R.K."/>
            <person name="Hernandez A.G."/>
            <person name="Wright C.L."/>
            <person name="Zimin A.V."/>
        </authorList>
    </citation>
    <scope>NUCLEOTIDE SEQUENCE [LARGE SCALE GENOMIC DNA]</scope>
    <source>
        <tissue evidence="2">Whole aphids</tissue>
    </source>
</reference>
<dbReference type="Proteomes" id="UP000475862">
    <property type="component" value="Unassembled WGS sequence"/>
</dbReference>
<protein>
    <submittedName>
        <fullName evidence="2">Uncharacterized protein</fullName>
    </submittedName>
</protein>
<evidence type="ECO:0000256" key="1">
    <source>
        <dbReference type="SAM" id="MobiDB-lite"/>
    </source>
</evidence>
<accession>A0A6G0U4T6</accession>
<feature type="compositionally biased region" description="Acidic residues" evidence="1">
    <location>
        <begin position="242"/>
        <end position="258"/>
    </location>
</feature>
<dbReference type="EMBL" id="VYZN01000003">
    <property type="protein sequence ID" value="KAE9543967.1"/>
    <property type="molecule type" value="Genomic_DNA"/>
</dbReference>